<dbReference type="PANTHER" id="PTHR33375:SF1">
    <property type="entry name" value="CHROMOSOME-PARTITIONING PROTEIN PARB-RELATED"/>
    <property type="match status" value="1"/>
</dbReference>
<dbReference type="CDD" id="cd16393">
    <property type="entry name" value="SPO0J_N"/>
    <property type="match status" value="1"/>
</dbReference>
<evidence type="ECO:0000313" key="7">
    <source>
        <dbReference type="Proteomes" id="UP000186705"/>
    </source>
</evidence>
<dbReference type="NCBIfam" id="TIGR00180">
    <property type="entry name" value="parB_part"/>
    <property type="match status" value="1"/>
</dbReference>
<evidence type="ECO:0000256" key="2">
    <source>
        <dbReference type="ARBA" id="ARBA00006295"/>
    </source>
</evidence>
<dbReference type="GO" id="GO:0005694">
    <property type="term" value="C:chromosome"/>
    <property type="evidence" value="ECO:0007669"/>
    <property type="project" value="TreeGrafter"/>
</dbReference>
<dbReference type="InterPro" id="IPR036086">
    <property type="entry name" value="ParB/Sulfiredoxin_sf"/>
</dbReference>
<dbReference type="AlphaFoldDB" id="A0A1U7NQ24"/>
<keyword evidence="3" id="KW-0159">Chromosome partition</keyword>
<gene>
    <name evidence="6" type="ORF">BO225_01880</name>
</gene>
<dbReference type="GO" id="GO:0045881">
    <property type="term" value="P:positive regulation of sporulation resulting in formation of a cellular spore"/>
    <property type="evidence" value="ECO:0007669"/>
    <property type="project" value="TreeGrafter"/>
</dbReference>
<accession>A0A1U7NQ24</accession>
<name>A0A1U7NQ24_9FIRM</name>
<dbReference type="Gene3D" id="3.90.1530.30">
    <property type="match status" value="1"/>
</dbReference>
<evidence type="ECO:0000313" key="6">
    <source>
        <dbReference type="EMBL" id="OLU47734.1"/>
    </source>
</evidence>
<dbReference type="Pfam" id="PF02195">
    <property type="entry name" value="ParB_N"/>
    <property type="match status" value="1"/>
</dbReference>
<dbReference type="InterPro" id="IPR050336">
    <property type="entry name" value="Chromosome_partition/occlusion"/>
</dbReference>
<evidence type="ECO:0000256" key="4">
    <source>
        <dbReference type="ARBA" id="ARBA00023125"/>
    </source>
</evidence>
<dbReference type="GO" id="GO:0007059">
    <property type="term" value="P:chromosome segregation"/>
    <property type="evidence" value="ECO:0007669"/>
    <property type="project" value="UniProtKB-KW"/>
</dbReference>
<dbReference type="GO" id="GO:0003677">
    <property type="term" value="F:DNA binding"/>
    <property type="evidence" value="ECO:0007669"/>
    <property type="project" value="UniProtKB-KW"/>
</dbReference>
<dbReference type="GeneID" id="78274695"/>
<proteinExistence type="inferred from homology"/>
<dbReference type="GO" id="GO:0009295">
    <property type="term" value="C:nucleoid"/>
    <property type="evidence" value="ECO:0007669"/>
    <property type="project" value="UniProtKB-SubCell"/>
</dbReference>
<evidence type="ECO:0000256" key="3">
    <source>
        <dbReference type="ARBA" id="ARBA00022829"/>
    </source>
</evidence>
<evidence type="ECO:0000256" key="1">
    <source>
        <dbReference type="ARBA" id="ARBA00004453"/>
    </source>
</evidence>
<organism evidence="6 7">
    <name type="scientific">Dubosiella newyorkensis</name>
    <dbReference type="NCBI Taxonomy" id="1862672"/>
    <lineage>
        <taxon>Bacteria</taxon>
        <taxon>Bacillati</taxon>
        <taxon>Bacillota</taxon>
        <taxon>Erysipelotrichia</taxon>
        <taxon>Erysipelotrichales</taxon>
        <taxon>Erysipelotrichaceae</taxon>
        <taxon>Dubosiella</taxon>
    </lineage>
</organism>
<dbReference type="EMBL" id="MPKA01000044">
    <property type="protein sequence ID" value="OLU47734.1"/>
    <property type="molecule type" value="Genomic_DNA"/>
</dbReference>
<dbReference type="SMART" id="SM00470">
    <property type="entry name" value="ParB"/>
    <property type="match status" value="1"/>
</dbReference>
<dbReference type="InterPro" id="IPR041468">
    <property type="entry name" value="HTH_ParB/Spo0J"/>
</dbReference>
<dbReference type="Proteomes" id="UP000186705">
    <property type="component" value="Unassembled WGS sequence"/>
</dbReference>
<dbReference type="STRING" id="1862672.BO225_01880"/>
<feature type="domain" description="ParB-like N-terminal" evidence="5">
    <location>
        <begin position="40"/>
        <end position="129"/>
    </location>
</feature>
<comment type="similarity">
    <text evidence="2">Belongs to the ParB family.</text>
</comment>
<keyword evidence="4" id="KW-0238">DNA-binding</keyword>
<keyword evidence="7" id="KW-1185">Reference proteome</keyword>
<dbReference type="SUPFAM" id="SSF110849">
    <property type="entry name" value="ParB/Sulfiredoxin"/>
    <property type="match status" value="1"/>
</dbReference>
<comment type="caution">
    <text evidence="6">The sequence shown here is derived from an EMBL/GenBank/DDBJ whole genome shotgun (WGS) entry which is preliminary data.</text>
</comment>
<dbReference type="Gene3D" id="1.10.10.2830">
    <property type="match status" value="1"/>
</dbReference>
<dbReference type="InterPro" id="IPR003115">
    <property type="entry name" value="ParB_N"/>
</dbReference>
<dbReference type="PANTHER" id="PTHR33375">
    <property type="entry name" value="CHROMOSOME-PARTITIONING PROTEIN PARB-RELATED"/>
    <property type="match status" value="1"/>
</dbReference>
<dbReference type="OrthoDB" id="9802051at2"/>
<sequence>MANKTARLGKGINSIFGADVSKVLDDIQNGDVETEAQEQLQIRLEEIRPNPYQPRKVFDPMALEELKDSIQQHGVFTPILVKKSIAGYDLIAGERRLRASKLAGLETIPAIVVPFNDQEMMEIALLENIQREDLNVIEEARAYEQLIQKLGYTQEQLAKRVGKSREHITNLLRLLKLPEDVQDYAINKELSMGHIRALLSLKDEMKMRQIAKMAIDQGLSVRKVEQLVKDNGQKKEKTPVEKPEANLFLIEAKKQMEEMFQTSVKISNQTIQIHFENDQDLTRILEILHLIETNE</sequence>
<comment type="subcellular location">
    <subcellularLocation>
        <location evidence="1">Cytoplasm</location>
        <location evidence="1">Nucleoid</location>
    </subcellularLocation>
</comment>
<reference evidence="6 7" key="1">
    <citation type="submission" date="2016-11" db="EMBL/GenBank/DDBJ databases">
        <title>Description of two novel members of the family Erysipelotrichaceae: Ileibacterium lipovorans gen. nov., sp. nov. and Dubosiella newyorkensis, gen. nov., sp. nov.</title>
        <authorList>
            <person name="Cox L.M."/>
            <person name="Sohn J."/>
            <person name="Tyrrell K.L."/>
            <person name="Citron D.M."/>
            <person name="Lawson P.A."/>
            <person name="Patel N.B."/>
            <person name="Iizumi T."/>
            <person name="Perez-Perez G.I."/>
            <person name="Goldstein E.J."/>
            <person name="Blaser M.J."/>
        </authorList>
    </citation>
    <scope>NUCLEOTIDE SEQUENCE [LARGE SCALE GENOMIC DNA]</scope>
    <source>
        <strain evidence="6 7">NYU-BL-A4</strain>
    </source>
</reference>
<dbReference type="RefSeq" id="WP_076340706.1">
    <property type="nucleotide sequence ID" value="NZ_CAOOJT010000004.1"/>
</dbReference>
<dbReference type="InterPro" id="IPR004437">
    <property type="entry name" value="ParB/RepB/Spo0J"/>
</dbReference>
<dbReference type="SUPFAM" id="SSF109709">
    <property type="entry name" value="KorB DNA-binding domain-like"/>
    <property type="match status" value="1"/>
</dbReference>
<evidence type="ECO:0000259" key="5">
    <source>
        <dbReference type="SMART" id="SM00470"/>
    </source>
</evidence>
<protein>
    <submittedName>
        <fullName evidence="6">Chromosome partitioning protein ParB</fullName>
    </submittedName>
</protein>
<dbReference type="FunFam" id="3.90.1530.30:FF:000001">
    <property type="entry name" value="Chromosome partitioning protein ParB"/>
    <property type="match status" value="1"/>
</dbReference>
<dbReference type="FunFam" id="1.10.10.2830:FF:000001">
    <property type="entry name" value="Chromosome partitioning protein ParB"/>
    <property type="match status" value="1"/>
</dbReference>
<dbReference type="Pfam" id="PF17762">
    <property type="entry name" value="HTH_ParB"/>
    <property type="match status" value="1"/>
</dbReference>